<dbReference type="GO" id="GO:0036431">
    <property type="term" value="F:dCMP kinase activity"/>
    <property type="evidence" value="ECO:0007669"/>
    <property type="project" value="InterPro"/>
</dbReference>
<dbReference type="PANTHER" id="PTHR21299:SF2">
    <property type="entry name" value="CYTIDYLATE KINASE"/>
    <property type="match status" value="1"/>
</dbReference>
<reference evidence="9 10" key="1">
    <citation type="journal article" date="2016" name="Genome Announc.">
        <title>Complete Genome Sequences of Aerococcus christensenii CCUG 28831T, Aerococcus sanguinicola CCUG 43001T, Aerococcus urinae CCUG 36881T, Aerococcus urinaeequi CCUG 28094T, Aerococcus urinaehominis CCUG 42038 BT, and Aerococcus viridans CCUG 4311T.</title>
        <authorList>
            <person name="Carkaci D."/>
            <person name="Dargis R."/>
            <person name="Nielsen X.C."/>
            <person name="Skovgaard O."/>
            <person name="Fuursted K."/>
            <person name="Christensen J.J."/>
        </authorList>
    </citation>
    <scope>NUCLEOTIDE SEQUENCE [LARGE SCALE GENOMIC DNA]</scope>
    <source>
        <strain evidence="9 10">CCUG42038B</strain>
    </source>
</reference>
<dbReference type="EC" id="2.7.4.25" evidence="8"/>
<evidence type="ECO:0000256" key="6">
    <source>
        <dbReference type="ARBA" id="ARBA00047615"/>
    </source>
</evidence>
<evidence type="ECO:0000313" key="10">
    <source>
        <dbReference type="Proteomes" id="UP000062260"/>
    </source>
</evidence>
<keyword evidence="5 8" id="KW-0067">ATP-binding</keyword>
<dbReference type="SUPFAM" id="SSF52540">
    <property type="entry name" value="P-loop containing nucleoside triphosphate hydrolases"/>
    <property type="match status" value="1"/>
</dbReference>
<sequence>MMIAIDGPASSGKSTIAKRLATDLDFIYLDTGAMYRAFSLLAIEANCPSTDSICLAKLLADFNISFTREADGQHVWLGDRDVTKEIRQDQVSRLVSEYAALRPVRQALVAKQQAFAHQGAGVVMDGRDIGTVVLPTADLKFYLTASVAERARRRYLENQDKGLSGMSLAELEAEITRRDQYDMGRAESPLRVAEDAIVIDSSDLSLDQVEQLMLDQVEQRMIGH</sequence>
<evidence type="ECO:0000256" key="5">
    <source>
        <dbReference type="ARBA" id="ARBA00022840"/>
    </source>
</evidence>
<dbReference type="Gene3D" id="3.40.50.300">
    <property type="entry name" value="P-loop containing nucleotide triphosphate hydrolases"/>
    <property type="match status" value="1"/>
</dbReference>
<keyword evidence="4 8" id="KW-0418">Kinase</keyword>
<dbReference type="Proteomes" id="UP000062260">
    <property type="component" value="Chromosome"/>
</dbReference>
<comment type="catalytic activity">
    <reaction evidence="6 8">
        <text>dCMP + ATP = dCDP + ADP</text>
        <dbReference type="Rhea" id="RHEA:25094"/>
        <dbReference type="ChEBI" id="CHEBI:30616"/>
        <dbReference type="ChEBI" id="CHEBI:57566"/>
        <dbReference type="ChEBI" id="CHEBI:58593"/>
        <dbReference type="ChEBI" id="CHEBI:456216"/>
        <dbReference type="EC" id="2.7.4.25"/>
    </reaction>
</comment>
<dbReference type="GO" id="GO:0006220">
    <property type="term" value="P:pyrimidine nucleotide metabolic process"/>
    <property type="evidence" value="ECO:0007669"/>
    <property type="project" value="UniProtKB-UniRule"/>
</dbReference>
<dbReference type="InterPro" id="IPR011994">
    <property type="entry name" value="Cytidylate_kinase_dom"/>
</dbReference>
<reference evidence="10" key="2">
    <citation type="submission" date="2016-01" db="EMBL/GenBank/DDBJ databases">
        <title>Six Aerococcus type strain genome sequencing and assembly using PacBio and Illumina Hiseq.</title>
        <authorList>
            <person name="Carkaci D."/>
            <person name="Dargis R."/>
            <person name="Nielsen X.C."/>
            <person name="Skovgaard O."/>
            <person name="Fuursted K."/>
            <person name="Christensen J.J."/>
        </authorList>
    </citation>
    <scope>NUCLEOTIDE SEQUENCE [LARGE SCALE GENOMIC DNA]</scope>
    <source>
        <strain evidence="10">CCUG42038B</strain>
    </source>
</reference>
<protein>
    <recommendedName>
        <fullName evidence="8">Cytidylate kinase</fullName>
        <shortName evidence="8">CK</shortName>
        <ecNumber evidence="8">2.7.4.25</ecNumber>
    </recommendedName>
    <alternativeName>
        <fullName evidence="8">Cytidine monophosphate kinase</fullName>
        <shortName evidence="8">CMP kinase</shortName>
    </alternativeName>
</protein>
<evidence type="ECO:0000256" key="8">
    <source>
        <dbReference type="HAMAP-Rule" id="MF_00238"/>
    </source>
</evidence>
<comment type="subcellular location">
    <subcellularLocation>
        <location evidence="8">Cytoplasm</location>
    </subcellularLocation>
</comment>
<name>A0A0X8FN49_9LACT</name>
<dbReference type="HAMAP" id="MF_00238">
    <property type="entry name" value="Cytidyl_kinase_type1"/>
    <property type="match status" value="1"/>
</dbReference>
<dbReference type="PANTHER" id="PTHR21299">
    <property type="entry name" value="CYTIDYLATE KINASE/PANTOATE-BETA-ALANINE LIGASE"/>
    <property type="match status" value="1"/>
</dbReference>
<evidence type="ECO:0000256" key="3">
    <source>
        <dbReference type="ARBA" id="ARBA00022741"/>
    </source>
</evidence>
<dbReference type="AlphaFoldDB" id="A0A0X8FN49"/>
<evidence type="ECO:0000256" key="2">
    <source>
        <dbReference type="ARBA" id="ARBA00022679"/>
    </source>
</evidence>
<evidence type="ECO:0000256" key="4">
    <source>
        <dbReference type="ARBA" id="ARBA00022777"/>
    </source>
</evidence>
<gene>
    <name evidence="8" type="primary">cmk</name>
    <name evidence="9" type="ORF">AWM75_06815</name>
</gene>
<dbReference type="GO" id="GO:0005829">
    <property type="term" value="C:cytosol"/>
    <property type="evidence" value="ECO:0007669"/>
    <property type="project" value="TreeGrafter"/>
</dbReference>
<dbReference type="InterPro" id="IPR003136">
    <property type="entry name" value="Cytidylate_kin"/>
</dbReference>
<dbReference type="GO" id="GO:0036430">
    <property type="term" value="F:CMP kinase activity"/>
    <property type="evidence" value="ECO:0007669"/>
    <property type="project" value="RHEA"/>
</dbReference>
<evidence type="ECO:0000256" key="1">
    <source>
        <dbReference type="ARBA" id="ARBA00009427"/>
    </source>
</evidence>
<dbReference type="KEGG" id="auh:AWM75_06815"/>
<dbReference type="InterPro" id="IPR027417">
    <property type="entry name" value="P-loop_NTPase"/>
</dbReference>
<dbReference type="Pfam" id="PF02224">
    <property type="entry name" value="Cytidylate_kin"/>
    <property type="match status" value="1"/>
</dbReference>
<dbReference type="GO" id="GO:0005524">
    <property type="term" value="F:ATP binding"/>
    <property type="evidence" value="ECO:0007669"/>
    <property type="project" value="UniProtKB-UniRule"/>
</dbReference>
<keyword evidence="3 8" id="KW-0547">Nucleotide-binding</keyword>
<keyword evidence="10" id="KW-1185">Reference proteome</keyword>
<accession>A0A0X8FN49</accession>
<keyword evidence="8" id="KW-0963">Cytoplasm</keyword>
<dbReference type="STRING" id="128944.AWM75_06815"/>
<dbReference type="OrthoDB" id="9807434at2"/>
<keyword evidence="2 8" id="KW-0808">Transferase</keyword>
<comment type="similarity">
    <text evidence="1 8">Belongs to the cytidylate kinase family. Type 1 subfamily.</text>
</comment>
<proteinExistence type="inferred from homology"/>
<organism evidence="9 10">
    <name type="scientific">Aerococcus urinaehominis</name>
    <dbReference type="NCBI Taxonomy" id="128944"/>
    <lineage>
        <taxon>Bacteria</taxon>
        <taxon>Bacillati</taxon>
        <taxon>Bacillota</taxon>
        <taxon>Bacilli</taxon>
        <taxon>Lactobacillales</taxon>
        <taxon>Aerococcaceae</taxon>
        <taxon>Aerococcus</taxon>
    </lineage>
</organism>
<feature type="binding site" evidence="8">
    <location>
        <begin position="7"/>
        <end position="15"/>
    </location>
    <ligand>
        <name>ATP</name>
        <dbReference type="ChEBI" id="CHEBI:30616"/>
    </ligand>
</feature>
<dbReference type="GO" id="GO:0015949">
    <property type="term" value="P:nucleobase-containing small molecule interconversion"/>
    <property type="evidence" value="ECO:0007669"/>
    <property type="project" value="TreeGrafter"/>
</dbReference>
<evidence type="ECO:0000256" key="7">
    <source>
        <dbReference type="ARBA" id="ARBA00048478"/>
    </source>
</evidence>
<comment type="catalytic activity">
    <reaction evidence="7 8">
        <text>CMP + ATP = CDP + ADP</text>
        <dbReference type="Rhea" id="RHEA:11600"/>
        <dbReference type="ChEBI" id="CHEBI:30616"/>
        <dbReference type="ChEBI" id="CHEBI:58069"/>
        <dbReference type="ChEBI" id="CHEBI:60377"/>
        <dbReference type="ChEBI" id="CHEBI:456216"/>
        <dbReference type="EC" id="2.7.4.25"/>
    </reaction>
</comment>
<evidence type="ECO:0000313" key="9">
    <source>
        <dbReference type="EMBL" id="AMB99712.1"/>
    </source>
</evidence>
<dbReference type="RefSeq" id="WP_067979996.1">
    <property type="nucleotide sequence ID" value="NZ_CP014163.1"/>
</dbReference>
<dbReference type="CDD" id="cd02020">
    <property type="entry name" value="CMPK"/>
    <property type="match status" value="1"/>
</dbReference>
<dbReference type="EMBL" id="CP014163">
    <property type="protein sequence ID" value="AMB99712.1"/>
    <property type="molecule type" value="Genomic_DNA"/>
</dbReference>
<dbReference type="NCBIfam" id="TIGR00017">
    <property type="entry name" value="cmk"/>
    <property type="match status" value="1"/>
</dbReference>